<name>A0A4S8RFW8_9FLAO</name>
<dbReference type="Proteomes" id="UP000310406">
    <property type="component" value="Unassembled WGS sequence"/>
</dbReference>
<evidence type="ECO:0000313" key="2">
    <source>
        <dbReference type="EMBL" id="THV57198.1"/>
    </source>
</evidence>
<evidence type="ECO:0000313" key="3">
    <source>
        <dbReference type="Proteomes" id="UP000310406"/>
    </source>
</evidence>
<dbReference type="GO" id="GO:0003964">
    <property type="term" value="F:RNA-directed DNA polymerase activity"/>
    <property type="evidence" value="ECO:0007669"/>
    <property type="project" value="UniProtKB-KW"/>
</dbReference>
<sequence length="685" mass="80995">MNDLPKIISEERFLNAFKICKDYCESSENILDINFRLIESHLVQLTEKQVSSFYNLYVKTELIYGLPELHSCDLVTVPKKSTGVREYRFFSTFSMILYNAIGLTFVDSCNDVVSGLNFNRKNVFPFYPTKFQLRESSKDESDKWFVKNNYKTEFKKYQQTLNKVVSSNSAVLQLDLTQYFESIIHEKLIQLIYKYSNKSTLTKNKLDEESPSGLEFYFECLMCRRFSIPQGRKNFVSDYLGYLYLVPFDMEVERLCSGFDLKFKGMIRYVDDITLVFEKDSNLNSVEAYRQLLEIESKVINWFLHVLGLSINPSKTSRKIILSQKDKEAFIEENKKSTSGIELLDDDEKEKTENGGEDLEAPVKKGIKDYFNDFVSVIEKFKFPQNGEFNLNISKNDREILKLIYDKKGFQNFLLKRDNLRILKRTLRMIEVELTVDHINMLIVLFFLKNKKGNLAFETFFDSFLKNKLKFDDKRHVHIIHILMAQNGYKSKYINKQIKNSHDILLNDNYGKYLMVLSKNYKPVAEYDVLNEPKCYLERICHEHFKKPPYQSNYLFCVKTDYQKIIQRWIKTTSMNKAASDQLKNFVLYRRQKKWDLAFNHLHNLFHETCKGLLHLDDKATVKEIIKSSKIELDDELIINKFYNRRNFNLISHPSQKNVPAEKVNKKDLIYFENKILSLLLKLMD</sequence>
<protein>
    <submittedName>
        <fullName evidence="2">RNA-directed DNA polymerase</fullName>
    </submittedName>
</protein>
<gene>
    <name evidence="2" type="ORF">EZV76_15655</name>
</gene>
<keyword evidence="2" id="KW-0808">Transferase</keyword>
<keyword evidence="3" id="KW-1185">Reference proteome</keyword>
<accession>A0A4S8RFW8</accession>
<dbReference type="EMBL" id="SNTZ01000015">
    <property type="protein sequence ID" value="THV57198.1"/>
    <property type="molecule type" value="Genomic_DNA"/>
</dbReference>
<dbReference type="CDD" id="cd01646">
    <property type="entry name" value="RT_Bac_retron_I"/>
    <property type="match status" value="1"/>
</dbReference>
<comment type="caution">
    <text evidence="2">The sequence shown here is derived from an EMBL/GenBank/DDBJ whole genome shotgun (WGS) entry which is preliminary data.</text>
</comment>
<dbReference type="OrthoDB" id="9780724at2"/>
<reference evidence="2 3" key="1">
    <citation type="submission" date="2019-03" db="EMBL/GenBank/DDBJ databases">
        <title>Muricauda SCR12 sp.nov, a marine bacterium isolated from Pacific Ocean:the Okinawa trough.</title>
        <authorList>
            <person name="Liu L."/>
        </authorList>
    </citation>
    <scope>NUCLEOTIDE SEQUENCE [LARGE SCALE GENOMIC DNA]</scope>
    <source>
        <strain evidence="2 3">SCR12</strain>
    </source>
</reference>
<dbReference type="RefSeq" id="WP_136567498.1">
    <property type="nucleotide sequence ID" value="NZ_SNTZ01000015.1"/>
</dbReference>
<evidence type="ECO:0000259" key="1">
    <source>
        <dbReference type="PROSITE" id="PS50878"/>
    </source>
</evidence>
<dbReference type="InterPro" id="IPR000477">
    <property type="entry name" value="RT_dom"/>
</dbReference>
<dbReference type="AlphaFoldDB" id="A0A4S8RFW8"/>
<keyword evidence="2" id="KW-0695">RNA-directed DNA polymerase</keyword>
<proteinExistence type="predicted"/>
<dbReference type="PROSITE" id="PS50878">
    <property type="entry name" value="RT_POL"/>
    <property type="match status" value="1"/>
</dbReference>
<feature type="domain" description="Reverse transcriptase" evidence="1">
    <location>
        <begin position="58"/>
        <end position="343"/>
    </location>
</feature>
<keyword evidence="2" id="KW-0548">Nucleotidyltransferase</keyword>
<organism evidence="2 3">
    <name type="scientific">Flagellimonas alvinocaridis</name>
    <dbReference type="NCBI Taxonomy" id="2530200"/>
    <lineage>
        <taxon>Bacteria</taxon>
        <taxon>Pseudomonadati</taxon>
        <taxon>Bacteroidota</taxon>
        <taxon>Flavobacteriia</taxon>
        <taxon>Flavobacteriales</taxon>
        <taxon>Flavobacteriaceae</taxon>
        <taxon>Flagellimonas</taxon>
    </lineage>
</organism>